<evidence type="ECO:0000259" key="1">
    <source>
        <dbReference type="PROSITE" id="PS50181"/>
    </source>
</evidence>
<sequence>MASVRPSIRLGWAFPAPFFADLAKTSPLPLSEMKQSAFADLPAELLFSIFDHSESEDLINVAQSCRRLNLMALPIIMERAGFPEPEKIYVVKLARRVHCDELAPLILKISLNTMDKFSCVLFEKRSRALVGQFEDPASQISDFTHNIRRVNRLISRLSSIGSVTLIIASQGSPWFTRRDVVQPFADAVLDMMKVSIQRSCTAFQILHCHPGTVSIHTPYKFELVNGVQVKNLGHSLAKRLFPSLAEGYLHGDGWKYRKVRLPNAVPQLTSSIPMKSNLTNFDINCDLLLVPPFSTWTFALMKSSPITELTLSVPDFVTEEELQHYILPNITASLPKLQGIRLAFHRSLILAIVEKLPFFPLLQRVTFALPSFTGSFSEAPAKPLTEIELPLLVSFTGSADQAAYLFRNSAVSPNLQFVNIIIDYNTEPGYGLLARSFSNLGGAFPRGSATPCISVCLTNYGHLPDTWTTIEAVRDHYAQPFKYVSRLTLDLPRFAVETSEDFSKQIYAAIAWIDMFRGLKHLTVTLIDSMSIETRREMMIDAVNAEFPAIEIFTNVVNLANPRDNRSHYHWSNVQDSWVRGTSEIPTMPFFLPPTPSSYMCSHF</sequence>
<proteinExistence type="predicted"/>
<accession>A0A9P5N6M7</accession>
<dbReference type="Pfam" id="PF12937">
    <property type="entry name" value="F-box-like"/>
    <property type="match status" value="1"/>
</dbReference>
<evidence type="ECO:0000313" key="3">
    <source>
        <dbReference type="Proteomes" id="UP000724874"/>
    </source>
</evidence>
<dbReference type="SUPFAM" id="SSF81383">
    <property type="entry name" value="F-box domain"/>
    <property type="match status" value="1"/>
</dbReference>
<comment type="caution">
    <text evidence="2">The sequence shown here is derived from an EMBL/GenBank/DDBJ whole genome shotgun (WGS) entry which is preliminary data.</text>
</comment>
<keyword evidence="3" id="KW-1185">Reference proteome</keyword>
<organism evidence="2 3">
    <name type="scientific">Gymnopilus junonius</name>
    <name type="common">Spectacular rustgill mushroom</name>
    <name type="synonym">Gymnopilus spectabilis subsp. junonius</name>
    <dbReference type="NCBI Taxonomy" id="109634"/>
    <lineage>
        <taxon>Eukaryota</taxon>
        <taxon>Fungi</taxon>
        <taxon>Dikarya</taxon>
        <taxon>Basidiomycota</taxon>
        <taxon>Agaricomycotina</taxon>
        <taxon>Agaricomycetes</taxon>
        <taxon>Agaricomycetidae</taxon>
        <taxon>Agaricales</taxon>
        <taxon>Agaricineae</taxon>
        <taxon>Hymenogastraceae</taxon>
        <taxon>Gymnopilus</taxon>
    </lineage>
</organism>
<dbReference type="AlphaFoldDB" id="A0A9P5N6M7"/>
<protein>
    <recommendedName>
        <fullName evidence="1">F-box domain-containing protein</fullName>
    </recommendedName>
</protein>
<dbReference type="EMBL" id="JADNYJ010000483">
    <property type="protein sequence ID" value="KAF8869188.1"/>
    <property type="molecule type" value="Genomic_DNA"/>
</dbReference>
<gene>
    <name evidence="2" type="ORF">CPB84DRAFT_1805187</name>
</gene>
<dbReference type="OrthoDB" id="3054030at2759"/>
<dbReference type="InterPro" id="IPR001810">
    <property type="entry name" value="F-box_dom"/>
</dbReference>
<dbReference type="Proteomes" id="UP000724874">
    <property type="component" value="Unassembled WGS sequence"/>
</dbReference>
<name>A0A9P5N6M7_GYMJU</name>
<feature type="domain" description="F-box" evidence="1">
    <location>
        <begin position="35"/>
        <end position="69"/>
    </location>
</feature>
<dbReference type="PROSITE" id="PS50181">
    <property type="entry name" value="FBOX"/>
    <property type="match status" value="1"/>
</dbReference>
<dbReference type="InterPro" id="IPR036047">
    <property type="entry name" value="F-box-like_dom_sf"/>
</dbReference>
<reference evidence="2" key="1">
    <citation type="submission" date="2020-11" db="EMBL/GenBank/DDBJ databases">
        <authorList>
            <consortium name="DOE Joint Genome Institute"/>
            <person name="Ahrendt S."/>
            <person name="Riley R."/>
            <person name="Andreopoulos W."/>
            <person name="LaButti K."/>
            <person name="Pangilinan J."/>
            <person name="Ruiz-duenas F.J."/>
            <person name="Barrasa J.M."/>
            <person name="Sanchez-Garcia M."/>
            <person name="Camarero S."/>
            <person name="Miyauchi S."/>
            <person name="Serrano A."/>
            <person name="Linde D."/>
            <person name="Babiker R."/>
            <person name="Drula E."/>
            <person name="Ayuso-Fernandez I."/>
            <person name="Pacheco R."/>
            <person name="Padilla G."/>
            <person name="Ferreira P."/>
            <person name="Barriuso J."/>
            <person name="Kellner H."/>
            <person name="Castanera R."/>
            <person name="Alfaro M."/>
            <person name="Ramirez L."/>
            <person name="Pisabarro A.G."/>
            <person name="Kuo A."/>
            <person name="Tritt A."/>
            <person name="Lipzen A."/>
            <person name="He G."/>
            <person name="Yan M."/>
            <person name="Ng V."/>
            <person name="Cullen D."/>
            <person name="Martin F."/>
            <person name="Rosso M.-N."/>
            <person name="Henrissat B."/>
            <person name="Hibbett D."/>
            <person name="Martinez A.T."/>
            <person name="Grigoriev I.V."/>
        </authorList>
    </citation>
    <scope>NUCLEOTIDE SEQUENCE</scope>
    <source>
        <strain evidence="2">AH 44721</strain>
    </source>
</reference>
<evidence type="ECO:0000313" key="2">
    <source>
        <dbReference type="EMBL" id="KAF8869188.1"/>
    </source>
</evidence>